<reference evidence="2" key="1">
    <citation type="submission" date="2019-09" db="EMBL/GenBank/DDBJ databases">
        <title>Characterisation of the sponge microbiome using genome-centric metagenomics.</title>
        <authorList>
            <person name="Engelberts J.P."/>
            <person name="Robbins S.J."/>
            <person name="De Goeij J.M."/>
            <person name="Aranda M."/>
            <person name="Bell S.C."/>
            <person name="Webster N.S."/>
        </authorList>
    </citation>
    <scope>NUCLEOTIDE SEQUENCE</scope>
    <source>
        <strain evidence="2">SB0675_bin_29</strain>
    </source>
</reference>
<sequence length="225" mass="23719">MSESTPGTVAFVFYVLLFAWVGFRRGLFRELLVLAVSVGGFFLLQQNQGLALEIVRQVLGIVFGIVAVGAKFLASLRAGDPGGSSEPVYTLGPSEWLSDADQPTVSFLVWSGVLLFTYLLTNKAIPDTLSTSGLLAAMIGVGNGLFYIPTFAPRLIDFIPEVGVASVSSPGTGIEGLLQSVTDMMHSGFGDLWVALGPQQPILAAIALTVLLVAVISTLRRGGQT</sequence>
<evidence type="ECO:0000256" key="1">
    <source>
        <dbReference type="SAM" id="Phobius"/>
    </source>
</evidence>
<comment type="caution">
    <text evidence="2">The sequence shown here is derived from an EMBL/GenBank/DDBJ whole genome shotgun (WGS) entry which is preliminary data.</text>
</comment>
<dbReference type="AlphaFoldDB" id="A0A6B1G075"/>
<feature type="transmembrane region" description="Helical" evidence="1">
    <location>
        <begin position="133"/>
        <end position="152"/>
    </location>
</feature>
<evidence type="ECO:0000313" key="2">
    <source>
        <dbReference type="EMBL" id="MYH60655.1"/>
    </source>
</evidence>
<feature type="transmembrane region" description="Helical" evidence="1">
    <location>
        <begin position="54"/>
        <end position="74"/>
    </location>
</feature>
<keyword evidence="1" id="KW-1133">Transmembrane helix</keyword>
<keyword evidence="1" id="KW-0472">Membrane</keyword>
<organism evidence="2">
    <name type="scientific">Caldilineaceae bacterium SB0675_bin_29</name>
    <dbReference type="NCBI Taxonomy" id="2605266"/>
    <lineage>
        <taxon>Bacteria</taxon>
        <taxon>Bacillati</taxon>
        <taxon>Chloroflexota</taxon>
        <taxon>Caldilineae</taxon>
        <taxon>Caldilineales</taxon>
        <taxon>Caldilineaceae</taxon>
    </lineage>
</organism>
<feature type="transmembrane region" description="Helical" evidence="1">
    <location>
        <begin position="6"/>
        <end position="23"/>
    </location>
</feature>
<feature type="transmembrane region" description="Helical" evidence="1">
    <location>
        <begin position="202"/>
        <end position="219"/>
    </location>
</feature>
<feature type="transmembrane region" description="Helical" evidence="1">
    <location>
        <begin position="104"/>
        <end position="121"/>
    </location>
</feature>
<gene>
    <name evidence="2" type="ORF">F4148_02445</name>
</gene>
<proteinExistence type="predicted"/>
<keyword evidence="1" id="KW-0812">Transmembrane</keyword>
<protein>
    <submittedName>
        <fullName evidence="2">Uncharacterized protein</fullName>
    </submittedName>
</protein>
<dbReference type="EMBL" id="VYDA01000094">
    <property type="protein sequence ID" value="MYH60655.1"/>
    <property type="molecule type" value="Genomic_DNA"/>
</dbReference>
<name>A0A6B1G075_9CHLR</name>
<accession>A0A6B1G075</accession>